<dbReference type="InterPro" id="IPR014284">
    <property type="entry name" value="RNA_pol_sigma-70_dom"/>
</dbReference>
<dbReference type="EMBL" id="VIWO01000001">
    <property type="protein sequence ID" value="TWF45722.1"/>
    <property type="molecule type" value="Genomic_DNA"/>
</dbReference>
<gene>
    <name evidence="7" type="ORF">FHW36_1011653</name>
</gene>
<dbReference type="Gene3D" id="1.10.1740.10">
    <property type="match status" value="1"/>
</dbReference>
<dbReference type="GO" id="GO:0016987">
    <property type="term" value="F:sigma factor activity"/>
    <property type="evidence" value="ECO:0007669"/>
    <property type="project" value="UniProtKB-KW"/>
</dbReference>
<dbReference type="Gene3D" id="1.10.10.10">
    <property type="entry name" value="Winged helix-like DNA-binding domain superfamily/Winged helix DNA-binding domain"/>
    <property type="match status" value="1"/>
</dbReference>
<evidence type="ECO:0000313" key="7">
    <source>
        <dbReference type="EMBL" id="TWF45722.1"/>
    </source>
</evidence>
<evidence type="ECO:0000256" key="2">
    <source>
        <dbReference type="ARBA" id="ARBA00023015"/>
    </source>
</evidence>
<comment type="caution">
    <text evidence="7">The sequence shown here is derived from an EMBL/GenBank/DDBJ whole genome shotgun (WGS) entry which is preliminary data.</text>
</comment>
<dbReference type="InterPro" id="IPR013325">
    <property type="entry name" value="RNA_pol_sigma_r2"/>
</dbReference>
<dbReference type="RefSeq" id="WP_186452339.1">
    <property type="nucleotide sequence ID" value="NZ_VIWO01000001.1"/>
</dbReference>
<proteinExistence type="inferred from homology"/>
<dbReference type="SUPFAM" id="SSF88946">
    <property type="entry name" value="Sigma2 domain of RNA polymerase sigma factors"/>
    <property type="match status" value="1"/>
</dbReference>
<evidence type="ECO:0000256" key="4">
    <source>
        <dbReference type="ARBA" id="ARBA00023163"/>
    </source>
</evidence>
<dbReference type="SUPFAM" id="SSF88659">
    <property type="entry name" value="Sigma3 and sigma4 domains of RNA polymerase sigma factors"/>
    <property type="match status" value="1"/>
</dbReference>
<dbReference type="Pfam" id="PF04542">
    <property type="entry name" value="Sigma70_r2"/>
    <property type="match status" value="1"/>
</dbReference>
<dbReference type="InterPro" id="IPR013324">
    <property type="entry name" value="RNA_pol_sigma_r3/r4-like"/>
</dbReference>
<dbReference type="GO" id="GO:0006352">
    <property type="term" value="P:DNA-templated transcription initiation"/>
    <property type="evidence" value="ECO:0007669"/>
    <property type="project" value="InterPro"/>
</dbReference>
<reference evidence="7 8" key="1">
    <citation type="submission" date="2019-06" db="EMBL/GenBank/DDBJ databases">
        <title>Sorghum-associated microbial communities from plants grown in Nebraska, USA.</title>
        <authorList>
            <person name="Schachtman D."/>
        </authorList>
    </citation>
    <scope>NUCLEOTIDE SEQUENCE [LARGE SCALE GENOMIC DNA]</scope>
    <source>
        <strain evidence="7 8">1209</strain>
    </source>
</reference>
<keyword evidence="4" id="KW-0804">Transcription</keyword>
<sequence length="204" mass="23807">MQEYYYCYNNEVELLQALKSGDGTAVKAVFSKYFRPLCQYAEKLTGRLESAEDIVADTFVKLWHRREQFESLENVRHFLYRVARNAALNELRNEGRHQATHTELGNLYQEAHFSAEDLEEEEIRAELLAEIYQEVENLPDKCREIFKLLFFNGLSTEEVSIQLGIMPQTVRNQKSRAIQLLRAQLLKKGHLLAAWSLLFLLPHS</sequence>
<keyword evidence="2" id="KW-0805">Transcription regulation</keyword>
<keyword evidence="8" id="KW-1185">Reference proteome</keyword>
<evidence type="ECO:0000313" key="8">
    <source>
        <dbReference type="Proteomes" id="UP000320811"/>
    </source>
</evidence>
<evidence type="ECO:0000259" key="5">
    <source>
        <dbReference type="Pfam" id="PF04542"/>
    </source>
</evidence>
<dbReference type="AlphaFoldDB" id="A0A561Q5T3"/>
<organism evidence="7 8">
    <name type="scientific">Chitinophaga polysaccharea</name>
    <dbReference type="NCBI Taxonomy" id="1293035"/>
    <lineage>
        <taxon>Bacteria</taxon>
        <taxon>Pseudomonadati</taxon>
        <taxon>Bacteroidota</taxon>
        <taxon>Chitinophagia</taxon>
        <taxon>Chitinophagales</taxon>
        <taxon>Chitinophagaceae</taxon>
        <taxon>Chitinophaga</taxon>
    </lineage>
</organism>
<dbReference type="PANTHER" id="PTHR43133">
    <property type="entry name" value="RNA POLYMERASE ECF-TYPE SIGMA FACTO"/>
    <property type="match status" value="1"/>
</dbReference>
<evidence type="ECO:0000256" key="3">
    <source>
        <dbReference type="ARBA" id="ARBA00023082"/>
    </source>
</evidence>
<dbReference type="NCBIfam" id="TIGR02985">
    <property type="entry name" value="Sig70_bacteroi1"/>
    <property type="match status" value="1"/>
</dbReference>
<dbReference type="InterPro" id="IPR013249">
    <property type="entry name" value="RNA_pol_sigma70_r4_t2"/>
</dbReference>
<dbReference type="Pfam" id="PF08281">
    <property type="entry name" value="Sigma70_r4_2"/>
    <property type="match status" value="1"/>
</dbReference>
<dbReference type="Proteomes" id="UP000320811">
    <property type="component" value="Unassembled WGS sequence"/>
</dbReference>
<evidence type="ECO:0000256" key="1">
    <source>
        <dbReference type="ARBA" id="ARBA00010641"/>
    </source>
</evidence>
<dbReference type="InterPro" id="IPR039425">
    <property type="entry name" value="RNA_pol_sigma-70-like"/>
</dbReference>
<feature type="domain" description="RNA polymerase sigma factor 70 region 4 type 2" evidence="6">
    <location>
        <begin position="129"/>
        <end position="180"/>
    </location>
</feature>
<dbReference type="InterPro" id="IPR007627">
    <property type="entry name" value="RNA_pol_sigma70_r2"/>
</dbReference>
<accession>A0A561Q5T3</accession>
<protein>
    <submittedName>
        <fullName evidence="7">RNA polymerase sigma-70 factor (ECF subfamily)</fullName>
    </submittedName>
</protein>
<evidence type="ECO:0000259" key="6">
    <source>
        <dbReference type="Pfam" id="PF08281"/>
    </source>
</evidence>
<keyword evidence="3" id="KW-0731">Sigma factor</keyword>
<dbReference type="GO" id="GO:0003677">
    <property type="term" value="F:DNA binding"/>
    <property type="evidence" value="ECO:0007669"/>
    <property type="project" value="InterPro"/>
</dbReference>
<feature type="domain" description="RNA polymerase sigma-70 region 2" evidence="5">
    <location>
        <begin position="30"/>
        <end position="96"/>
    </location>
</feature>
<dbReference type="InterPro" id="IPR014327">
    <property type="entry name" value="RNA_pol_sigma70_bacteroid"/>
</dbReference>
<name>A0A561Q5T3_9BACT</name>
<dbReference type="PANTHER" id="PTHR43133:SF46">
    <property type="entry name" value="RNA POLYMERASE SIGMA-70 FACTOR ECF SUBFAMILY"/>
    <property type="match status" value="1"/>
</dbReference>
<dbReference type="NCBIfam" id="TIGR02937">
    <property type="entry name" value="sigma70-ECF"/>
    <property type="match status" value="1"/>
</dbReference>
<comment type="similarity">
    <text evidence="1">Belongs to the sigma-70 factor family. ECF subfamily.</text>
</comment>
<dbReference type="InterPro" id="IPR036388">
    <property type="entry name" value="WH-like_DNA-bd_sf"/>
</dbReference>